<dbReference type="GO" id="GO:0008289">
    <property type="term" value="F:lipid binding"/>
    <property type="evidence" value="ECO:0007669"/>
    <property type="project" value="InterPro"/>
</dbReference>
<sequence>MADFAGKLYKYDRSENIEAFLDSINVQGEARAGYINSRPDIKLVNNGDGSFTFDIILGERTISNTFKSGVEFDENMAGIMTTFTVESNKLVQVQKFPSGKVVTITREFSPTELKTVSTVEGWTGSATRYFKAA</sequence>
<gene>
    <name evidence="2" type="primary">MFB1</name>
    <name evidence="2" type="ORF">EVAR_82642_1</name>
</gene>
<organism evidence="2 3">
    <name type="scientific">Eumeta variegata</name>
    <name type="common">Bagworm moth</name>
    <name type="synonym">Eumeta japonica</name>
    <dbReference type="NCBI Taxonomy" id="151549"/>
    <lineage>
        <taxon>Eukaryota</taxon>
        <taxon>Metazoa</taxon>
        <taxon>Ecdysozoa</taxon>
        <taxon>Arthropoda</taxon>
        <taxon>Hexapoda</taxon>
        <taxon>Insecta</taxon>
        <taxon>Pterygota</taxon>
        <taxon>Neoptera</taxon>
        <taxon>Endopterygota</taxon>
        <taxon>Lepidoptera</taxon>
        <taxon>Glossata</taxon>
        <taxon>Ditrysia</taxon>
        <taxon>Tineoidea</taxon>
        <taxon>Psychidae</taxon>
        <taxon>Oiketicinae</taxon>
        <taxon>Eumeta</taxon>
    </lineage>
</organism>
<comment type="similarity">
    <text evidence="1">Belongs to the calycin superfamily. Fatty-acid binding protein (FABP) family.</text>
</comment>
<dbReference type="Proteomes" id="UP000299102">
    <property type="component" value="Unassembled WGS sequence"/>
</dbReference>
<keyword evidence="3" id="KW-1185">Reference proteome</keyword>
<protein>
    <submittedName>
        <fullName evidence="2">Fatty acid-binding protein 1</fullName>
    </submittedName>
</protein>
<evidence type="ECO:0000313" key="3">
    <source>
        <dbReference type="Proteomes" id="UP000299102"/>
    </source>
</evidence>
<dbReference type="EMBL" id="BGZK01000308">
    <property type="protein sequence ID" value="GBP35708.1"/>
    <property type="molecule type" value="Genomic_DNA"/>
</dbReference>
<proteinExistence type="inferred from homology"/>
<dbReference type="Gene3D" id="2.40.128.20">
    <property type="match status" value="1"/>
</dbReference>
<dbReference type="InterPro" id="IPR012674">
    <property type="entry name" value="Calycin"/>
</dbReference>
<dbReference type="InterPro" id="IPR031259">
    <property type="entry name" value="ILBP"/>
</dbReference>
<dbReference type="OrthoDB" id="354351at2759"/>
<dbReference type="CDD" id="cd00742">
    <property type="entry name" value="FABP"/>
    <property type="match status" value="1"/>
</dbReference>
<accession>A0A4C1V9V1</accession>
<dbReference type="SUPFAM" id="SSF50814">
    <property type="entry name" value="Lipocalins"/>
    <property type="match status" value="1"/>
</dbReference>
<comment type="caution">
    <text evidence="2">The sequence shown here is derived from an EMBL/GenBank/DDBJ whole genome shotgun (WGS) entry which is preliminary data.</text>
</comment>
<evidence type="ECO:0000256" key="1">
    <source>
        <dbReference type="ARBA" id="ARBA00008390"/>
    </source>
</evidence>
<reference evidence="2 3" key="1">
    <citation type="journal article" date="2019" name="Commun. Biol.">
        <title>The bagworm genome reveals a unique fibroin gene that provides high tensile strength.</title>
        <authorList>
            <person name="Kono N."/>
            <person name="Nakamura H."/>
            <person name="Ohtoshi R."/>
            <person name="Tomita M."/>
            <person name="Numata K."/>
            <person name="Arakawa K."/>
        </authorList>
    </citation>
    <scope>NUCLEOTIDE SEQUENCE [LARGE SCALE GENOMIC DNA]</scope>
</reference>
<dbReference type="PANTHER" id="PTHR11955">
    <property type="entry name" value="FATTY ACID BINDING PROTEIN"/>
    <property type="match status" value="1"/>
</dbReference>
<dbReference type="AlphaFoldDB" id="A0A4C1V9V1"/>
<dbReference type="STRING" id="151549.A0A4C1V9V1"/>
<evidence type="ECO:0000313" key="2">
    <source>
        <dbReference type="EMBL" id="GBP35708.1"/>
    </source>
</evidence>
<name>A0A4C1V9V1_EUMVA</name>